<dbReference type="InterPro" id="IPR058787">
    <property type="entry name" value="ApnL_M"/>
</dbReference>
<dbReference type="Pfam" id="PF25837">
    <property type="entry name" value="Apionate_lact_N"/>
    <property type="match status" value="1"/>
</dbReference>
<dbReference type="InterPro" id="IPR058788">
    <property type="entry name" value="ApnL_N"/>
</dbReference>
<feature type="region of interest" description="Disordered" evidence="1">
    <location>
        <begin position="225"/>
        <end position="244"/>
    </location>
</feature>
<dbReference type="Pfam" id="PF25838">
    <property type="entry name" value="Apionate_lact_M"/>
    <property type="match status" value="1"/>
</dbReference>
<sequence length="615" mass="64555">MTPADPWLDDEQAPRTVRHGAWSVQLTDDSVDEIRYGGTLVLRAVRWVVRDENWRTVDLVVTHRPLPDGGEDELILAVEGRSVDPAVGVVLTGQLVLRPGVLRYEITGSVRHPFRRNRFGLVALHSPEWAGTPVTVTHPDGTGSDIVVPEEIAPHQPARDIAALRWRVGTLAVEMDVVGDVFEIEDQRNWTDASFKTYSTPLSRPFPVELGPDDAVTQAIEVRCAPSGAGPGRPASAAPVPAGASQHEQSWVFPEIALGASTAPDSAALDSTGPDRRWPGTVLVELDLAAANWRAALARAAGEGERLDVRFVCPGPAPIADAVRSLAGHPVARVGVVDGATHVSEPPLVAALLDALAGMQPGPEPVLGTRAHFTELNRTIQRLDLPDGAGVAFSLTPQMHDRSRRQVIESVPVQRRVAEQAVALAAGARVHIGPVTLRPRFNAVATAPAPPDPAIEVSAGYGAEFVPEATDPRQVSDGVAAWAVASAIALAVPGVVSLAYFETCGPRGVVTAAGELLPMGRAVEWLAELSGGRVLASSPATTADPVTHVAVRTSDTLTVLAANLSAGAREIEITVGAGSPGELTHSAGTVGRVADRDGVLTLTVPAAGAVRWVRS</sequence>
<comment type="caution">
    <text evidence="4">The sequence shown here is derived from an EMBL/GenBank/DDBJ whole genome shotgun (WGS) entry which is preliminary data.</text>
</comment>
<gene>
    <name evidence="4" type="ORF">JL107_08790</name>
</gene>
<proteinExistence type="predicted"/>
<evidence type="ECO:0000313" key="4">
    <source>
        <dbReference type="EMBL" id="MBM9476536.1"/>
    </source>
</evidence>
<name>A0A939C2Z0_9ACTN</name>
<feature type="domain" description="D-apionate lactonase TIM barrel" evidence="3">
    <location>
        <begin position="279"/>
        <end position="531"/>
    </location>
</feature>
<dbReference type="AlphaFoldDB" id="A0A939C2Z0"/>
<organism evidence="4 5">
    <name type="scientific">Nakamurella flavida</name>
    <dbReference type="NCBI Taxonomy" id="363630"/>
    <lineage>
        <taxon>Bacteria</taxon>
        <taxon>Bacillati</taxon>
        <taxon>Actinomycetota</taxon>
        <taxon>Actinomycetes</taxon>
        <taxon>Nakamurellales</taxon>
        <taxon>Nakamurellaceae</taxon>
        <taxon>Nakamurella</taxon>
    </lineage>
</organism>
<evidence type="ECO:0000256" key="1">
    <source>
        <dbReference type="SAM" id="MobiDB-lite"/>
    </source>
</evidence>
<reference evidence="4" key="1">
    <citation type="submission" date="2021-01" db="EMBL/GenBank/DDBJ databases">
        <title>KCTC 19127 draft genome.</title>
        <authorList>
            <person name="An D."/>
        </authorList>
    </citation>
    <scope>NUCLEOTIDE SEQUENCE</scope>
    <source>
        <strain evidence="4">KCTC 19127</strain>
    </source>
</reference>
<dbReference type="Proteomes" id="UP000663801">
    <property type="component" value="Unassembled WGS sequence"/>
</dbReference>
<protein>
    <submittedName>
        <fullName evidence="4">Uncharacterized protein</fullName>
    </submittedName>
</protein>
<feature type="domain" description="D-apionate lactonase N-terminal" evidence="2">
    <location>
        <begin position="9"/>
        <end position="225"/>
    </location>
</feature>
<evidence type="ECO:0000313" key="5">
    <source>
        <dbReference type="Proteomes" id="UP000663801"/>
    </source>
</evidence>
<evidence type="ECO:0000259" key="2">
    <source>
        <dbReference type="Pfam" id="PF25837"/>
    </source>
</evidence>
<accession>A0A939C2Z0</accession>
<keyword evidence="5" id="KW-1185">Reference proteome</keyword>
<evidence type="ECO:0000259" key="3">
    <source>
        <dbReference type="Pfam" id="PF25838"/>
    </source>
</evidence>
<dbReference type="RefSeq" id="WP_205256651.1">
    <property type="nucleotide sequence ID" value="NZ_BAAAPV010000004.1"/>
</dbReference>
<dbReference type="EMBL" id="JAERWL010000008">
    <property type="protein sequence ID" value="MBM9476536.1"/>
    <property type="molecule type" value="Genomic_DNA"/>
</dbReference>